<protein>
    <recommendedName>
        <fullName evidence="6">4-hydroxy-3-methoxy-5-polyprenylbenzoate decarboxylase</fullName>
    </recommendedName>
</protein>
<sequence length="332" mass="38308">MLRYSVVRRSGASGLISGQQRRGFLLSTAVAALGGSYIFGREARLADSMHRGELHNRNEDYAALKAERTEQRIRALSNNRPMEPRYEGHVPLYLHEKMLLFAISGIRAFFHPENGINIVQLGEATAFPFFLESLKQTMLADETGRRILRDQPNVRTDILDMNKLSKLPKNTFGYTFYKWLEKENVSPDTRAPVTYIDDPIHAFVFKRYRQCHDFYHALNDLPIIIEGEIIVKALESANMGVPMATLGWMLAPLRLKKPQRDRLYNTYLPWAIKTGLSCKPLINVYWEELLEKDVVELRKELGIVKPPDLRAMRAQRKAMIKRINEKYSSNKL</sequence>
<evidence type="ECO:0000256" key="3">
    <source>
        <dbReference type="ARBA" id="ARBA00023128"/>
    </source>
</evidence>
<evidence type="ECO:0000313" key="9">
    <source>
        <dbReference type="Proteomes" id="UP001623330"/>
    </source>
</evidence>
<proteinExistence type="inferred from homology"/>
<evidence type="ECO:0000256" key="6">
    <source>
        <dbReference type="ARBA" id="ARBA00081568"/>
    </source>
</evidence>
<comment type="similarity">
    <text evidence="7">Belongs to the COQ4 family.</text>
</comment>
<evidence type="ECO:0000256" key="2">
    <source>
        <dbReference type="ARBA" id="ARBA00022792"/>
    </source>
</evidence>
<comment type="function">
    <text evidence="7">Lyase that catalyzes the C1-decarboxylation of 4-hydroxy-3-methoxy-5-(all-trans-polyprenyl)benzoic acid into 2-methoxy-6-(all-trans-polyprenyl)phenol during ubiquinone biosynthesis.</text>
</comment>
<accession>A0ABR4P053</accession>
<keyword evidence="9" id="KW-1185">Reference proteome</keyword>
<comment type="pathway">
    <text evidence="7">Cofactor biosynthesis; ubiquinone biosynthesis.</text>
</comment>
<dbReference type="InterPro" id="IPR007715">
    <property type="entry name" value="Coq4"/>
</dbReference>
<evidence type="ECO:0000313" key="8">
    <source>
        <dbReference type="EMBL" id="KAL3234909.1"/>
    </source>
</evidence>
<organism evidence="8 9">
    <name type="scientific">Nakaseomyces bracarensis</name>
    <dbReference type="NCBI Taxonomy" id="273131"/>
    <lineage>
        <taxon>Eukaryota</taxon>
        <taxon>Fungi</taxon>
        <taxon>Dikarya</taxon>
        <taxon>Ascomycota</taxon>
        <taxon>Saccharomycotina</taxon>
        <taxon>Saccharomycetes</taxon>
        <taxon>Saccharomycetales</taxon>
        <taxon>Saccharomycetaceae</taxon>
        <taxon>Nakaseomyces</taxon>
    </lineage>
</organism>
<evidence type="ECO:0000256" key="5">
    <source>
        <dbReference type="ARBA" id="ARBA00023239"/>
    </source>
</evidence>
<feature type="binding site" evidence="7">
    <location>
        <position position="228"/>
    </location>
    <ligand>
        <name>Zn(2+)</name>
        <dbReference type="ChEBI" id="CHEBI:29105"/>
    </ligand>
</feature>
<feature type="binding site" evidence="7">
    <location>
        <position position="213"/>
    </location>
    <ligand>
        <name>Zn(2+)</name>
        <dbReference type="ChEBI" id="CHEBI:29105"/>
    </ligand>
</feature>
<comment type="subcellular location">
    <subcellularLocation>
        <location evidence="7">Mitochondrion inner membrane</location>
        <topology evidence="7">Peripheral membrane protein</topology>
        <orientation evidence="7">Matrix side</orientation>
    </subcellularLocation>
</comment>
<feature type="binding site" evidence="7">
    <location>
        <position position="212"/>
    </location>
    <ligand>
        <name>Zn(2+)</name>
        <dbReference type="ChEBI" id="CHEBI:29105"/>
    </ligand>
</feature>
<keyword evidence="5 7" id="KW-0456">Lyase</keyword>
<comment type="subunit">
    <text evidence="7">Component of a multi-subunit COQ enzyme complex, composed of at least COQ3, COQ4, COQ5, COQ6, COQ7 and COQ9.</text>
</comment>
<keyword evidence="7" id="KW-0862">Zinc</keyword>
<name>A0ABR4P053_9SACH</name>
<comment type="cofactor">
    <cofactor evidence="7">
        <name>Zn(2+)</name>
        <dbReference type="ChEBI" id="CHEBI:29105"/>
    </cofactor>
</comment>
<dbReference type="Pfam" id="PF05019">
    <property type="entry name" value="Coq4"/>
    <property type="match status" value="1"/>
</dbReference>
<evidence type="ECO:0000256" key="4">
    <source>
        <dbReference type="ARBA" id="ARBA00023136"/>
    </source>
</evidence>
<dbReference type="EMBL" id="JBEVYD010000002">
    <property type="protein sequence ID" value="KAL3234909.1"/>
    <property type="molecule type" value="Genomic_DNA"/>
</dbReference>
<evidence type="ECO:0000256" key="7">
    <source>
        <dbReference type="HAMAP-Rule" id="MF_03111"/>
    </source>
</evidence>
<keyword evidence="7" id="KW-0479">Metal-binding</keyword>
<comment type="caution">
    <text evidence="8">The sequence shown here is derived from an EMBL/GenBank/DDBJ whole genome shotgun (WGS) entry which is preliminary data.</text>
</comment>
<keyword evidence="2 7" id="KW-0999">Mitochondrion inner membrane</keyword>
<dbReference type="HAMAP" id="MF_03111">
    <property type="entry name" value="Coq4"/>
    <property type="match status" value="1"/>
</dbReference>
<feature type="binding site" evidence="7">
    <location>
        <position position="216"/>
    </location>
    <ligand>
        <name>Zn(2+)</name>
        <dbReference type="ChEBI" id="CHEBI:29105"/>
    </ligand>
</feature>
<keyword evidence="8" id="KW-0830">Ubiquinone</keyword>
<dbReference type="InterPro" id="IPR027540">
    <property type="entry name" value="Coq4_euk"/>
</dbReference>
<dbReference type="PANTHER" id="PTHR12922:SF7">
    <property type="entry name" value="UBIQUINONE BIOSYNTHESIS PROTEIN COQ4 HOMOLOG, MITOCHONDRIAL"/>
    <property type="match status" value="1"/>
</dbReference>
<reference evidence="8 9" key="1">
    <citation type="submission" date="2024-05" db="EMBL/GenBank/DDBJ databases">
        <title>Long read based assembly of the Candida bracarensis genome reveals expanded adhesin content.</title>
        <authorList>
            <person name="Marcet-Houben M."/>
            <person name="Ksiezopolska E."/>
            <person name="Gabaldon T."/>
        </authorList>
    </citation>
    <scope>NUCLEOTIDE SEQUENCE [LARGE SCALE GENOMIC DNA]</scope>
    <source>
        <strain evidence="8 9">CBM6</strain>
    </source>
</reference>
<dbReference type="Proteomes" id="UP001623330">
    <property type="component" value="Unassembled WGS sequence"/>
</dbReference>
<gene>
    <name evidence="7" type="primary">COQ4</name>
    <name evidence="8" type="ORF">RNJ44_02697</name>
</gene>
<keyword evidence="4 7" id="KW-0472">Membrane</keyword>
<comment type="catalytic activity">
    <reaction evidence="7">
        <text>a 4-hydroxy-3-methoxy-5-(all-trans-polyprenyl)benzoate + H(+) = a 2-methoxy-6-(all-trans-polyprenyl)phenol + CO2</text>
        <dbReference type="Rhea" id="RHEA:81179"/>
        <dbReference type="Rhea" id="RHEA-COMP:9551"/>
        <dbReference type="Rhea" id="RHEA-COMP:10931"/>
        <dbReference type="ChEBI" id="CHEBI:15378"/>
        <dbReference type="ChEBI" id="CHEBI:16526"/>
        <dbReference type="ChEBI" id="CHEBI:62731"/>
        <dbReference type="ChEBI" id="CHEBI:84443"/>
        <dbReference type="EC" id="4.1.1.130"/>
    </reaction>
</comment>
<keyword evidence="3 7" id="KW-0496">Mitochondrion</keyword>
<keyword evidence="1 7" id="KW-0831">Ubiquinone biosynthesis</keyword>
<evidence type="ECO:0000256" key="1">
    <source>
        <dbReference type="ARBA" id="ARBA00022688"/>
    </source>
</evidence>
<dbReference type="PANTHER" id="PTHR12922">
    <property type="entry name" value="UBIQUINONE BIOSYNTHESIS PROTEIN"/>
    <property type="match status" value="1"/>
</dbReference>